<dbReference type="Gene3D" id="3.40.630.30">
    <property type="match status" value="1"/>
</dbReference>
<accession>A0ABT0R3V7</accession>
<dbReference type="Proteomes" id="UP001203761">
    <property type="component" value="Unassembled WGS sequence"/>
</dbReference>
<dbReference type="InterPro" id="IPR051531">
    <property type="entry name" value="N-acetyltransferase"/>
</dbReference>
<comment type="similarity">
    <text evidence="3">Belongs to the acetyltransferase family. RimJ subfamily.</text>
</comment>
<keyword evidence="1" id="KW-0808">Transferase</keyword>
<evidence type="ECO:0000256" key="1">
    <source>
        <dbReference type="ARBA" id="ARBA00022679"/>
    </source>
</evidence>
<dbReference type="PROSITE" id="PS51186">
    <property type="entry name" value="GNAT"/>
    <property type="match status" value="1"/>
</dbReference>
<evidence type="ECO:0000313" key="6">
    <source>
        <dbReference type="Proteomes" id="UP001203761"/>
    </source>
</evidence>
<evidence type="ECO:0000259" key="4">
    <source>
        <dbReference type="PROSITE" id="PS51186"/>
    </source>
</evidence>
<dbReference type="InterPro" id="IPR000182">
    <property type="entry name" value="GNAT_dom"/>
</dbReference>
<sequence length="171" mass="18342">MPRIRTIALADAPALADLQQSNRAFLAPWEPLRSDEHYTAAGQSAVITGLLEAQASGQCAAFVILDDEGRVAGQITLSGIVRGALQSCAVGYWLAEPASGHGFATQALEEAVQHAFDELDLHRVQAEALPANIASLRVLARCGFTVYGLAPQYLRIAGQWQDCLMLQRLAD</sequence>
<reference evidence="5" key="1">
    <citation type="submission" date="2022-02" db="EMBL/GenBank/DDBJ databases">
        <authorList>
            <person name="Lee M."/>
            <person name="Kim S.-J."/>
            <person name="Jung M.-Y."/>
        </authorList>
    </citation>
    <scope>NUCLEOTIDE SEQUENCE</scope>
    <source>
        <strain evidence="5">JHP9</strain>
    </source>
</reference>
<evidence type="ECO:0000256" key="2">
    <source>
        <dbReference type="ARBA" id="ARBA00023315"/>
    </source>
</evidence>
<organism evidence="5 6">
    <name type="scientific">Brachybacterium equifaecis</name>
    <dbReference type="NCBI Taxonomy" id="2910770"/>
    <lineage>
        <taxon>Bacteria</taxon>
        <taxon>Bacillati</taxon>
        <taxon>Actinomycetota</taxon>
        <taxon>Actinomycetes</taxon>
        <taxon>Micrococcales</taxon>
        <taxon>Dermabacteraceae</taxon>
        <taxon>Brachybacterium</taxon>
    </lineage>
</organism>
<keyword evidence="2" id="KW-0012">Acyltransferase</keyword>
<dbReference type="PANTHER" id="PTHR43792:SF8">
    <property type="entry name" value="[RIBOSOMAL PROTEIN US5]-ALANINE N-ACETYLTRANSFERASE"/>
    <property type="match status" value="1"/>
</dbReference>
<feature type="domain" description="N-acetyltransferase" evidence="4">
    <location>
        <begin position="2"/>
        <end position="170"/>
    </location>
</feature>
<dbReference type="InterPro" id="IPR016181">
    <property type="entry name" value="Acyl_CoA_acyltransferase"/>
</dbReference>
<comment type="caution">
    <text evidence="5">The sequence shown here is derived from an EMBL/GenBank/DDBJ whole genome shotgun (WGS) entry which is preliminary data.</text>
</comment>
<dbReference type="EMBL" id="JAKNCJ010000009">
    <property type="protein sequence ID" value="MCL6424173.1"/>
    <property type="molecule type" value="Genomic_DNA"/>
</dbReference>
<dbReference type="SUPFAM" id="SSF55729">
    <property type="entry name" value="Acyl-CoA N-acyltransferases (Nat)"/>
    <property type="match status" value="1"/>
</dbReference>
<name>A0ABT0R3V7_9MICO</name>
<evidence type="ECO:0000313" key="5">
    <source>
        <dbReference type="EMBL" id="MCL6424173.1"/>
    </source>
</evidence>
<dbReference type="PANTHER" id="PTHR43792">
    <property type="entry name" value="GNAT FAMILY, PUTATIVE (AFU_ORTHOLOGUE AFUA_3G00765)-RELATED-RELATED"/>
    <property type="match status" value="1"/>
</dbReference>
<evidence type="ECO:0000256" key="3">
    <source>
        <dbReference type="ARBA" id="ARBA00038502"/>
    </source>
</evidence>
<proteinExistence type="inferred from homology"/>
<dbReference type="RefSeq" id="WP_249738255.1">
    <property type="nucleotide sequence ID" value="NZ_JAKNCJ010000009.1"/>
</dbReference>
<gene>
    <name evidence="5" type="ORF">Bequi_12425</name>
</gene>
<protein>
    <submittedName>
        <fullName evidence="5">GNAT family N-acetyltransferase</fullName>
    </submittedName>
</protein>
<keyword evidence="6" id="KW-1185">Reference proteome</keyword>
<dbReference type="Pfam" id="PF13302">
    <property type="entry name" value="Acetyltransf_3"/>
    <property type="match status" value="1"/>
</dbReference>